<sequence>MQILLPLIGLLLGFALGVLWVRSRPAAVREAGLAESVSQGLDRLAERLDDLSHQGVSWQSQLRQQVDDVRHSTDLLRRETGSLATALRKPQVRGRWGEMHLRRAVELAGLVDRCDFTEQTHLASADGAQRPDLVVRLAGGRHVVVDAKVPLDAFLDATASDDPEAYAAHLARHARQLRSHAAALGAKAYWRSLPGAPEFVVLFVPGESFLSAALEADPDLLERAAERQVVIATPTTLIALLRTVAMGWSHARLTERAHEVHALGRELHQRLGSMSDHLDKLGRSLRGSVEAFNSTVGSLEARVLVTARRFDDLGPVPQPLPGPSVVEVVPRRVAAGQGGS</sequence>
<comment type="caution">
    <text evidence="5">The sequence shown here is derived from an EMBL/GenBank/DDBJ whole genome shotgun (WGS) entry which is preliminary data.</text>
</comment>
<dbReference type="EMBL" id="RDBE01000001">
    <property type="protein sequence ID" value="RLV50798.1"/>
    <property type="molecule type" value="Genomic_DNA"/>
</dbReference>
<protein>
    <submittedName>
        <fullName evidence="5">DNA recombination protein RmuC</fullName>
    </submittedName>
</protein>
<evidence type="ECO:0000256" key="4">
    <source>
        <dbReference type="ARBA" id="ARBA00023172"/>
    </source>
</evidence>
<evidence type="ECO:0000313" key="6">
    <source>
        <dbReference type="Proteomes" id="UP000281708"/>
    </source>
</evidence>
<dbReference type="OrthoDB" id="370725at2"/>
<evidence type="ECO:0000256" key="2">
    <source>
        <dbReference type="ARBA" id="ARBA00009840"/>
    </source>
</evidence>
<dbReference type="AlphaFoldDB" id="A0A3L8P8I1"/>
<gene>
    <name evidence="5" type="ORF">D9V37_02240</name>
</gene>
<dbReference type="Pfam" id="PF02646">
    <property type="entry name" value="RmuC"/>
    <property type="match status" value="1"/>
</dbReference>
<keyword evidence="6" id="KW-1185">Reference proteome</keyword>
<dbReference type="PANTHER" id="PTHR30563:SF0">
    <property type="entry name" value="DNA RECOMBINATION PROTEIN RMUC"/>
    <property type="match status" value="1"/>
</dbReference>
<evidence type="ECO:0000256" key="3">
    <source>
        <dbReference type="ARBA" id="ARBA00023054"/>
    </source>
</evidence>
<accession>A0A3L8P8I1</accession>
<evidence type="ECO:0000313" key="5">
    <source>
        <dbReference type="EMBL" id="RLV50798.1"/>
    </source>
</evidence>
<comment type="function">
    <text evidence="1">Involved in DNA recombination.</text>
</comment>
<dbReference type="InterPro" id="IPR003798">
    <property type="entry name" value="DNA_recombination_RmuC"/>
</dbReference>
<proteinExistence type="inferred from homology"/>
<dbReference type="Proteomes" id="UP000281708">
    <property type="component" value="Unassembled WGS sequence"/>
</dbReference>
<name>A0A3L8P8I1_9ACTN</name>
<evidence type="ECO:0000256" key="1">
    <source>
        <dbReference type="ARBA" id="ARBA00003416"/>
    </source>
</evidence>
<keyword evidence="3" id="KW-0175">Coiled coil</keyword>
<dbReference type="RefSeq" id="WP_121804479.1">
    <property type="nucleotide sequence ID" value="NZ_RDBE01000001.1"/>
</dbReference>
<comment type="similarity">
    <text evidence="2">Belongs to the RmuC family.</text>
</comment>
<organism evidence="5 6">
    <name type="scientific">Nocardioides mangrovicus</name>
    <dbReference type="NCBI Taxonomy" id="2478913"/>
    <lineage>
        <taxon>Bacteria</taxon>
        <taxon>Bacillati</taxon>
        <taxon>Actinomycetota</taxon>
        <taxon>Actinomycetes</taxon>
        <taxon>Propionibacteriales</taxon>
        <taxon>Nocardioidaceae</taxon>
        <taxon>Nocardioides</taxon>
    </lineage>
</organism>
<keyword evidence="4" id="KW-0233">DNA recombination</keyword>
<reference evidence="5 6" key="1">
    <citation type="submission" date="2018-10" db="EMBL/GenBank/DDBJ databases">
        <title>Marmoricola sp. 4Q3S-7 whole genome shotgun sequence.</title>
        <authorList>
            <person name="Li F."/>
        </authorList>
    </citation>
    <scope>NUCLEOTIDE SEQUENCE [LARGE SCALE GENOMIC DNA]</scope>
    <source>
        <strain evidence="5 6">4Q3S-7</strain>
    </source>
</reference>
<dbReference type="GO" id="GO:0006310">
    <property type="term" value="P:DNA recombination"/>
    <property type="evidence" value="ECO:0007669"/>
    <property type="project" value="UniProtKB-KW"/>
</dbReference>
<dbReference type="PANTHER" id="PTHR30563">
    <property type="entry name" value="DNA RECOMBINATION PROTEIN RMUC"/>
    <property type="match status" value="1"/>
</dbReference>